<sequence length="203" mass="21848">MPALSSRRQDLMAAATRVLAEQGLRGLTHRAVDREAGLSEGSCSAYYRTSRALQEALAQYVAATAAADVIALTEELRACGPDDDRKVELTAQLFSRWLAERDVLLARLELELAAARDPDLAAVMTEWRTRLVGLVATMATERGLADAGPRAEALVASADGVLLAALQRPVRGRRAFVTASLERLLGGLADHEPDDGADHHEDH</sequence>
<dbReference type="Gene3D" id="1.10.357.10">
    <property type="entry name" value="Tetracycline Repressor, domain 2"/>
    <property type="match status" value="1"/>
</dbReference>
<comment type="caution">
    <text evidence="4">The sequence shown here is derived from an EMBL/GenBank/DDBJ whole genome shotgun (WGS) entry which is preliminary data.</text>
</comment>
<dbReference type="AlphaFoldDB" id="A0A930VI40"/>
<evidence type="ECO:0000313" key="4">
    <source>
        <dbReference type="EMBL" id="MBF4767088.1"/>
    </source>
</evidence>
<keyword evidence="5" id="KW-1185">Reference proteome</keyword>
<evidence type="ECO:0000259" key="3">
    <source>
        <dbReference type="PROSITE" id="PS50977"/>
    </source>
</evidence>
<dbReference type="PROSITE" id="PS50977">
    <property type="entry name" value="HTH_TETR_2"/>
    <property type="match status" value="1"/>
</dbReference>
<gene>
    <name evidence="4" type="ORF">ISU10_04835</name>
</gene>
<reference evidence="4" key="1">
    <citation type="submission" date="2020-11" db="EMBL/GenBank/DDBJ databases">
        <title>Nocardioides cynanchi sp. nov., isolated from soil of rhizosphere of Cynanchum wilfordii.</title>
        <authorList>
            <person name="Lee J.-S."/>
            <person name="Suh M.K."/>
            <person name="Kim J.-S."/>
        </authorList>
    </citation>
    <scope>NUCLEOTIDE SEQUENCE</scope>
    <source>
        <strain evidence="4">KCTC 19276</strain>
    </source>
</reference>
<protein>
    <submittedName>
        <fullName evidence="4">TetR family transcriptional regulator</fullName>
    </submittedName>
</protein>
<dbReference type="EMBL" id="JADKPO010000004">
    <property type="protein sequence ID" value="MBF4767088.1"/>
    <property type="molecule type" value="Genomic_DNA"/>
</dbReference>
<proteinExistence type="predicted"/>
<dbReference type="SUPFAM" id="SSF46689">
    <property type="entry name" value="Homeodomain-like"/>
    <property type="match status" value="1"/>
</dbReference>
<dbReference type="SUPFAM" id="SSF48498">
    <property type="entry name" value="Tetracyclin repressor-like, C-terminal domain"/>
    <property type="match status" value="1"/>
</dbReference>
<evidence type="ECO:0000256" key="2">
    <source>
        <dbReference type="PROSITE-ProRule" id="PRU00335"/>
    </source>
</evidence>
<evidence type="ECO:0000256" key="1">
    <source>
        <dbReference type="ARBA" id="ARBA00023125"/>
    </source>
</evidence>
<organism evidence="4 5">
    <name type="scientific">Nocardioides agariphilus</name>
    <dbReference type="NCBI Taxonomy" id="433664"/>
    <lineage>
        <taxon>Bacteria</taxon>
        <taxon>Bacillati</taxon>
        <taxon>Actinomycetota</taxon>
        <taxon>Actinomycetes</taxon>
        <taxon>Propionibacteriales</taxon>
        <taxon>Nocardioidaceae</taxon>
        <taxon>Nocardioides</taxon>
    </lineage>
</organism>
<accession>A0A930VI40</accession>
<evidence type="ECO:0000313" key="5">
    <source>
        <dbReference type="Proteomes" id="UP000660668"/>
    </source>
</evidence>
<dbReference type="Proteomes" id="UP000660668">
    <property type="component" value="Unassembled WGS sequence"/>
</dbReference>
<dbReference type="InterPro" id="IPR041583">
    <property type="entry name" value="TetR_C_31"/>
</dbReference>
<dbReference type="InterPro" id="IPR001647">
    <property type="entry name" value="HTH_TetR"/>
</dbReference>
<dbReference type="RefSeq" id="WP_194695230.1">
    <property type="nucleotide sequence ID" value="NZ_JADKPO010000004.1"/>
</dbReference>
<name>A0A930VI40_9ACTN</name>
<dbReference type="GO" id="GO:0003677">
    <property type="term" value="F:DNA binding"/>
    <property type="evidence" value="ECO:0007669"/>
    <property type="project" value="UniProtKB-UniRule"/>
</dbReference>
<keyword evidence="1 2" id="KW-0238">DNA-binding</keyword>
<dbReference type="InterPro" id="IPR009057">
    <property type="entry name" value="Homeodomain-like_sf"/>
</dbReference>
<dbReference type="Pfam" id="PF00440">
    <property type="entry name" value="TetR_N"/>
    <property type="match status" value="1"/>
</dbReference>
<feature type="DNA-binding region" description="H-T-H motif" evidence="2">
    <location>
        <begin position="28"/>
        <end position="47"/>
    </location>
</feature>
<dbReference type="Pfam" id="PF17940">
    <property type="entry name" value="TetR_C_31"/>
    <property type="match status" value="1"/>
</dbReference>
<feature type="domain" description="HTH tetR-type" evidence="3">
    <location>
        <begin position="5"/>
        <end position="65"/>
    </location>
</feature>
<dbReference type="InterPro" id="IPR036271">
    <property type="entry name" value="Tet_transcr_reg_TetR-rel_C_sf"/>
</dbReference>